<dbReference type="Pfam" id="PF04889">
    <property type="entry name" value="Cwf_Cwc_15"/>
    <property type="match status" value="1"/>
</dbReference>
<keyword evidence="3" id="KW-0508">mRNA splicing</keyword>
<dbReference type="EMBL" id="LT608142">
    <property type="protein sequence ID" value="SCM19921.1"/>
    <property type="molecule type" value="Genomic_DNA"/>
</dbReference>
<sequence length="269" mass="31987">MTTAHRPTWYNAIGGENQGGNRKVGQTAKVCSRDLPGHTKMKMRDLNDYTEDKEIIKNNLIELENKSNKREGNNKENNNNNGRNKLLAIENIKKLTNCDYTNPFPEDEDDEIQDEWKAHKMKKKKKEKNNNNYEQNDKMSEENSNIIDSDMNTENNDESDEMDNESDEEEKELMRELENLKKEKLEKLKREKEEEELMKNKKNNVLTNNPLINLEDSDNEEFEKLQKKRKWTDEAIFRNTCEKKTKTNTFINDTVRTAFHKKFLFKYIH</sequence>
<evidence type="ECO:0000256" key="1">
    <source>
        <dbReference type="ARBA" id="ARBA00006644"/>
    </source>
</evidence>
<evidence type="ECO:0000313" key="11">
    <source>
        <dbReference type="Proteomes" id="UP000219860"/>
    </source>
</evidence>
<keyword evidence="2" id="KW-0507">mRNA processing</keyword>
<evidence type="ECO:0000313" key="13">
    <source>
        <dbReference type="Proteomes" id="UP000220214"/>
    </source>
</evidence>
<dbReference type="OMA" id="KYREHGQ"/>
<evidence type="ECO:0000313" key="12">
    <source>
        <dbReference type="Proteomes" id="UP000219974"/>
    </source>
</evidence>
<evidence type="ECO:0000313" key="9">
    <source>
        <dbReference type="EMBL" id="SCO59998.1"/>
    </source>
</evidence>
<name>A0A122I1F8_PLABE</name>
<dbReference type="PANTHER" id="PTHR12718:SF2">
    <property type="entry name" value="SPLICEOSOME-ASSOCIATED PROTEIN CWC15 HOMOLOG"/>
    <property type="match status" value="1"/>
</dbReference>
<dbReference type="Proteomes" id="UP000219974">
    <property type="component" value="Chromosome 6"/>
</dbReference>
<dbReference type="Proteomes" id="UP000220214">
    <property type="component" value="Chromosome 6"/>
</dbReference>
<comment type="similarity">
    <text evidence="1">Belongs to the CWC15 family.</text>
</comment>
<dbReference type="GO" id="GO:0071013">
    <property type="term" value="C:catalytic step 2 spliceosome"/>
    <property type="evidence" value="ECO:0007669"/>
    <property type="project" value="TreeGrafter"/>
</dbReference>
<feature type="compositionally biased region" description="Acidic residues" evidence="4">
    <location>
        <begin position="155"/>
        <end position="171"/>
    </location>
</feature>
<dbReference type="Proteomes" id="UP000219860">
    <property type="component" value="Chromosome 6"/>
</dbReference>
<gene>
    <name evidence="5" type="primary">CWC15</name>
    <name evidence="5" type="ORF">PBK173_000114900</name>
    <name evidence="7" type="ORF">PBNK65E_000110600</name>
    <name evidence="6" type="ORF">PBNK65NY_000109900</name>
    <name evidence="9" type="ORF">PBSP11A_000110100</name>
    <name evidence="8" type="ORF">PBSP11RLL_000110000</name>
</gene>
<evidence type="ECO:0000313" key="8">
    <source>
        <dbReference type="EMBL" id="SCO59186.1"/>
    </source>
</evidence>
<evidence type="ECO:0000256" key="4">
    <source>
        <dbReference type="SAM" id="MobiDB-lite"/>
    </source>
</evidence>
<dbReference type="Proteomes" id="UP000069549">
    <property type="component" value="Chromosome 6"/>
</dbReference>
<dbReference type="PANTHER" id="PTHR12718">
    <property type="entry name" value="CELL CYCLE CONTROL PROTEIN CWF15"/>
    <property type="match status" value="1"/>
</dbReference>
<dbReference type="EMBL" id="LT614632">
    <property type="protein sequence ID" value="SCN23630.1"/>
    <property type="molecule type" value="Genomic_DNA"/>
</dbReference>
<dbReference type="OrthoDB" id="30179at2759"/>
<proteinExistence type="inferred from homology"/>
<evidence type="ECO:0000313" key="10">
    <source>
        <dbReference type="Proteomes" id="UP000069549"/>
    </source>
</evidence>
<dbReference type="GO" id="GO:0045292">
    <property type="term" value="P:mRNA cis splicing, via spliceosome"/>
    <property type="evidence" value="ECO:0007669"/>
    <property type="project" value="TreeGrafter"/>
</dbReference>
<evidence type="ECO:0000313" key="6">
    <source>
        <dbReference type="EMBL" id="SCM19921.1"/>
    </source>
</evidence>
<evidence type="ECO:0000313" key="5">
    <source>
        <dbReference type="EMBL" id="CXI20128.1"/>
    </source>
</evidence>
<dbReference type="AlphaFoldDB" id="A0A122I1F8"/>
<accession>A0A122I1F8</accession>
<dbReference type="InterPro" id="IPR006973">
    <property type="entry name" value="Cwf_Cwc_15"/>
</dbReference>
<dbReference type="EMBL" id="LT608254">
    <property type="protein sequence ID" value="SCO59998.1"/>
    <property type="molecule type" value="Genomic_DNA"/>
</dbReference>
<evidence type="ECO:0000256" key="2">
    <source>
        <dbReference type="ARBA" id="ARBA00022664"/>
    </source>
</evidence>
<reference evidence="5 10" key="1">
    <citation type="submission" date="2016-02" db="EMBL/GenBank/DDBJ databases">
        <authorList>
            <consortium name="Pathogen Informatics"/>
        </authorList>
    </citation>
    <scope>NUCLEOTIDE SEQUENCE [LARGE SCALE GENOMIC DNA]</scope>
    <source>
        <strain evidence="5 10">K173</strain>
        <strain evidence="6 14">NK65 ny</strain>
        <strain evidence="7 13">NK65e</strain>
        <strain evidence="9 11">SP11 Antwerpcl1</strain>
        <strain evidence="8 12">SP11 RLL</strain>
    </source>
</reference>
<feature type="region of interest" description="Disordered" evidence="4">
    <location>
        <begin position="120"/>
        <end position="173"/>
    </location>
</feature>
<dbReference type="EMBL" id="LT160026">
    <property type="protein sequence ID" value="CXI20128.1"/>
    <property type="molecule type" value="Genomic_DNA"/>
</dbReference>
<evidence type="ECO:0000256" key="3">
    <source>
        <dbReference type="ARBA" id="ARBA00023187"/>
    </source>
</evidence>
<dbReference type="GO" id="GO:0003723">
    <property type="term" value="F:RNA binding"/>
    <property type="evidence" value="ECO:0007669"/>
    <property type="project" value="TreeGrafter"/>
</dbReference>
<dbReference type="Proteomes" id="UP000516480">
    <property type="component" value="Chromosome 6"/>
</dbReference>
<dbReference type="VEuPathDB" id="PlasmoDB:PBANKA_0620000"/>
<organism evidence="5 10">
    <name type="scientific">Plasmodium berghei</name>
    <dbReference type="NCBI Taxonomy" id="5821"/>
    <lineage>
        <taxon>Eukaryota</taxon>
        <taxon>Sar</taxon>
        <taxon>Alveolata</taxon>
        <taxon>Apicomplexa</taxon>
        <taxon>Aconoidasida</taxon>
        <taxon>Haemosporida</taxon>
        <taxon>Plasmodiidae</taxon>
        <taxon>Plasmodium</taxon>
        <taxon>Plasmodium (Vinckeia)</taxon>
    </lineage>
</organism>
<dbReference type="EMBL" id="LT608270">
    <property type="protein sequence ID" value="SCO59186.1"/>
    <property type="molecule type" value="Genomic_DNA"/>
</dbReference>
<evidence type="ECO:0000313" key="7">
    <source>
        <dbReference type="EMBL" id="SCN23630.1"/>
    </source>
</evidence>
<protein>
    <submittedName>
        <fullName evidence="5">Pre-mRNA-splicing factor CWC15, putative</fullName>
    </submittedName>
</protein>
<evidence type="ECO:0000313" key="14">
    <source>
        <dbReference type="Proteomes" id="UP000516480"/>
    </source>
</evidence>